<dbReference type="Proteomes" id="UP000247763">
    <property type="component" value="Chromosome"/>
</dbReference>
<keyword evidence="2 5" id="KW-0732">Signal</keyword>
<dbReference type="Gene3D" id="3.60.20.10">
    <property type="entry name" value="Glutamine Phosphoribosylpyrophosphate, subunit 1, domain 1"/>
    <property type="match status" value="1"/>
</dbReference>
<keyword evidence="7" id="KW-1185">Reference proteome</keyword>
<dbReference type="InterPro" id="IPR043146">
    <property type="entry name" value="Penicillin_amidase_N_B-knob"/>
</dbReference>
<dbReference type="EMBL" id="CP029479">
    <property type="protein sequence ID" value="AWM78039.1"/>
    <property type="molecule type" value="Genomic_DNA"/>
</dbReference>
<dbReference type="PANTHER" id="PTHR34218:SF3">
    <property type="entry name" value="ACYL-HOMOSERINE LACTONE ACYLASE PVDQ"/>
    <property type="match status" value="1"/>
</dbReference>
<evidence type="ECO:0000256" key="4">
    <source>
        <dbReference type="ARBA" id="ARBA00023145"/>
    </source>
</evidence>
<accession>A0A2Z3HZ25</accession>
<dbReference type="RefSeq" id="WP_110450606.1">
    <property type="nucleotide sequence ID" value="NZ_CP029479.1"/>
</dbReference>
<sequence>MGRVMAAGLVAALLALPAAAAEPDYRAEVIRTAYGAPHVIARDYGGLGYGAGYASAEDNFCDFAERQMTVNAQRSRYLGPGEKNANVISDLYHQHLIQTGGLDALMAGRGKPSAQARALARGFVAGVNRYVRDVGVANLPDARCRGAAWVRTYDEMDYWRSVVATQQPTLMAGVVAAAPPGAPDLPGLQAPVERSPVPEGQGSNAYALGREVTKSGRGVLLGNPHYPWDGINRFTRMHMILPGKLNIVGAGLQNTPTIGIGHNRWVAWTHTVSTARRFGLFELILDPKDPTAYVFEGRSTPMTRTVVTVQVKTDAGLQPVSRTFYGTRFGQVVENAGPPSTPWTAERAYAVRDAGPGLRATDQYLEMYQARSVRQLAATLAKFQAAGFNTTAVDASGEAYYGDVGALPHVTDAKAEACTVSEMARILWRTQRLPVLDGSRAACEWGSDPRAVTPGVFPPQSLPQLFRSDYTSNSNDSYWLTNPRAPLAGYPRILGEEATARSLRTRLSLKQIDDRVAGRDGLDGAKFDLASVQGVLFANRNLGAEMARDPLVGLCRTAAAGPHPDLADACRALEAWDLRVNLDSRGAHLFRLFAEKGGLVFRVPFDPADPVNTPNTLDVDNPRVLAALVDSVKQLRGLGIPMDAALGQVQTEPRAGGERIPIHGGPGPEGIFNVITPVDLKPGLGWTKIRHGSSWIMAVEFTDRGPVSQGLLSYSQSTNPDSPHAADQTRLYSQKGWDDLRFTEAAVRRDAVSRVVLRGR</sequence>
<dbReference type="PANTHER" id="PTHR34218">
    <property type="entry name" value="PEPTIDASE S45 PENICILLIN AMIDASE"/>
    <property type="match status" value="1"/>
</dbReference>
<evidence type="ECO:0000313" key="6">
    <source>
        <dbReference type="EMBL" id="AWM78039.1"/>
    </source>
</evidence>
<name>A0A2Z3HZ25_9CAUL</name>
<dbReference type="Gene3D" id="1.10.1400.10">
    <property type="match status" value="1"/>
</dbReference>
<keyword evidence="4" id="KW-0865">Zymogen</keyword>
<evidence type="ECO:0000256" key="1">
    <source>
        <dbReference type="ARBA" id="ARBA00006586"/>
    </source>
</evidence>
<feature type="chain" id="PRO_5016428805" evidence="5">
    <location>
        <begin position="21"/>
        <end position="760"/>
    </location>
</feature>
<dbReference type="InterPro" id="IPR043147">
    <property type="entry name" value="Penicillin_amidase_A-knob"/>
</dbReference>
<dbReference type="Pfam" id="PF01804">
    <property type="entry name" value="Penicil_amidase"/>
    <property type="match status" value="1"/>
</dbReference>
<protein>
    <submittedName>
        <fullName evidence="6">Acylase</fullName>
    </submittedName>
</protein>
<reference evidence="7" key="1">
    <citation type="submission" date="2018-05" db="EMBL/GenBank/DDBJ databases">
        <title>Genome sequencing of Phenylobacterium sp. HYN0004.</title>
        <authorList>
            <person name="Yi H."/>
            <person name="Baek C."/>
        </authorList>
    </citation>
    <scope>NUCLEOTIDE SEQUENCE [LARGE SCALE GENOMIC DNA]</scope>
    <source>
        <strain evidence="7">HYN0004</strain>
    </source>
</reference>
<evidence type="ECO:0000256" key="2">
    <source>
        <dbReference type="ARBA" id="ARBA00022729"/>
    </source>
</evidence>
<dbReference type="OrthoDB" id="9760084at2"/>
<dbReference type="KEGG" id="phb:HYN04_09910"/>
<evidence type="ECO:0000313" key="7">
    <source>
        <dbReference type="Proteomes" id="UP000247763"/>
    </source>
</evidence>
<dbReference type="InterPro" id="IPR002692">
    <property type="entry name" value="S45"/>
</dbReference>
<keyword evidence="3" id="KW-0378">Hydrolase</keyword>
<dbReference type="InterPro" id="IPR029055">
    <property type="entry name" value="Ntn_hydrolases_N"/>
</dbReference>
<dbReference type="Gene3D" id="1.10.439.10">
    <property type="entry name" value="Penicillin Amidohydrolase, domain 1"/>
    <property type="match status" value="1"/>
</dbReference>
<evidence type="ECO:0000256" key="3">
    <source>
        <dbReference type="ARBA" id="ARBA00022801"/>
    </source>
</evidence>
<organism evidence="6 7">
    <name type="scientific">Phenylobacterium parvum</name>
    <dbReference type="NCBI Taxonomy" id="2201350"/>
    <lineage>
        <taxon>Bacteria</taxon>
        <taxon>Pseudomonadati</taxon>
        <taxon>Pseudomonadota</taxon>
        <taxon>Alphaproteobacteria</taxon>
        <taxon>Caulobacterales</taxon>
        <taxon>Caulobacteraceae</taxon>
        <taxon>Phenylobacterium</taxon>
    </lineage>
</organism>
<gene>
    <name evidence="6" type="ORF">HYN04_09910</name>
</gene>
<dbReference type="Gene3D" id="2.30.120.10">
    <property type="match status" value="1"/>
</dbReference>
<feature type="signal peptide" evidence="5">
    <location>
        <begin position="1"/>
        <end position="20"/>
    </location>
</feature>
<dbReference type="AlphaFoldDB" id="A0A2Z3HZ25"/>
<dbReference type="GO" id="GO:0017000">
    <property type="term" value="P:antibiotic biosynthetic process"/>
    <property type="evidence" value="ECO:0007669"/>
    <property type="project" value="InterPro"/>
</dbReference>
<dbReference type="SUPFAM" id="SSF56235">
    <property type="entry name" value="N-terminal nucleophile aminohydrolases (Ntn hydrolases)"/>
    <property type="match status" value="1"/>
</dbReference>
<proteinExistence type="inferred from homology"/>
<dbReference type="GO" id="GO:0016811">
    <property type="term" value="F:hydrolase activity, acting on carbon-nitrogen (but not peptide) bonds, in linear amides"/>
    <property type="evidence" value="ECO:0007669"/>
    <property type="project" value="InterPro"/>
</dbReference>
<dbReference type="InterPro" id="IPR023343">
    <property type="entry name" value="Penicillin_amidase_dom1"/>
</dbReference>
<comment type="similarity">
    <text evidence="1">Belongs to the peptidase S45 family.</text>
</comment>
<evidence type="ECO:0000256" key="5">
    <source>
        <dbReference type="SAM" id="SignalP"/>
    </source>
</evidence>